<protein>
    <submittedName>
        <fullName evidence="11">GPI transamidase component PIG-S</fullName>
    </submittedName>
</protein>
<evidence type="ECO:0000256" key="2">
    <source>
        <dbReference type="ARBA" id="ARBA00004687"/>
    </source>
</evidence>
<dbReference type="eggNOG" id="KOG2459">
    <property type="taxonomic scope" value="Eukaryota"/>
</dbReference>
<dbReference type="AlphaFoldDB" id="A0A0L0DCL5"/>
<feature type="region of interest" description="Disordered" evidence="10">
    <location>
        <begin position="84"/>
        <end position="106"/>
    </location>
</feature>
<dbReference type="Pfam" id="PF10510">
    <property type="entry name" value="PIG-S"/>
    <property type="match status" value="2"/>
</dbReference>
<evidence type="ECO:0000256" key="7">
    <source>
        <dbReference type="ARBA" id="ARBA00022989"/>
    </source>
</evidence>
<keyword evidence="12" id="KW-1185">Reference proteome</keyword>
<keyword evidence="4" id="KW-0337">GPI-anchor biosynthesis</keyword>
<organism evidence="11 12">
    <name type="scientific">Thecamonas trahens ATCC 50062</name>
    <dbReference type="NCBI Taxonomy" id="461836"/>
    <lineage>
        <taxon>Eukaryota</taxon>
        <taxon>Apusozoa</taxon>
        <taxon>Apusomonadida</taxon>
        <taxon>Apusomonadidae</taxon>
        <taxon>Thecamonas</taxon>
    </lineage>
</organism>
<evidence type="ECO:0000256" key="6">
    <source>
        <dbReference type="ARBA" id="ARBA00022824"/>
    </source>
</evidence>
<comment type="similarity">
    <text evidence="3">Belongs to the PIGS family.</text>
</comment>
<gene>
    <name evidence="11" type="ORF">AMSG_06144</name>
</gene>
<dbReference type="PANTHER" id="PTHR21072:SF13">
    <property type="entry name" value="GPI TRANSAMIDASE COMPONENT PIG-S"/>
    <property type="match status" value="1"/>
</dbReference>
<reference evidence="11 12" key="1">
    <citation type="submission" date="2010-05" db="EMBL/GenBank/DDBJ databases">
        <title>The Genome Sequence of Thecamonas trahens ATCC 50062.</title>
        <authorList>
            <consortium name="The Broad Institute Genome Sequencing Platform"/>
            <person name="Russ C."/>
            <person name="Cuomo C."/>
            <person name="Shea T."/>
            <person name="Young S.K."/>
            <person name="Zeng Q."/>
            <person name="Koehrsen M."/>
            <person name="Haas B."/>
            <person name="Borodovsky M."/>
            <person name="Guigo R."/>
            <person name="Alvarado L."/>
            <person name="Berlin A."/>
            <person name="Bochicchio J."/>
            <person name="Borenstein D."/>
            <person name="Chapman S."/>
            <person name="Chen Z."/>
            <person name="Freedman E."/>
            <person name="Gellesch M."/>
            <person name="Goldberg J."/>
            <person name="Griggs A."/>
            <person name="Gujja S."/>
            <person name="Heilman E."/>
            <person name="Heiman D."/>
            <person name="Hepburn T."/>
            <person name="Howarth C."/>
            <person name="Jen D."/>
            <person name="Larson L."/>
            <person name="Mehta T."/>
            <person name="Park D."/>
            <person name="Pearson M."/>
            <person name="Roberts A."/>
            <person name="Saif S."/>
            <person name="Shenoy N."/>
            <person name="Sisk P."/>
            <person name="Stolte C."/>
            <person name="Sykes S."/>
            <person name="Thomson T."/>
            <person name="Walk T."/>
            <person name="White J."/>
            <person name="Yandava C."/>
            <person name="Burger G."/>
            <person name="Gray M.W."/>
            <person name="Holland P.W.H."/>
            <person name="King N."/>
            <person name="Lang F.B.F."/>
            <person name="Roger A.J."/>
            <person name="Ruiz-Trillo I."/>
            <person name="Lander E."/>
            <person name="Nusbaum C."/>
        </authorList>
    </citation>
    <scope>NUCLEOTIDE SEQUENCE [LARGE SCALE GENOMIC DNA]</scope>
    <source>
        <strain evidence="11 12">ATCC 50062</strain>
    </source>
</reference>
<dbReference type="GO" id="GO:0016255">
    <property type="term" value="P:attachment of GPI anchor to protein"/>
    <property type="evidence" value="ECO:0007669"/>
    <property type="project" value="InterPro"/>
</dbReference>
<keyword evidence="8" id="KW-0472">Membrane</keyword>
<dbReference type="GO" id="GO:0042765">
    <property type="term" value="C:GPI-anchor transamidase complex"/>
    <property type="evidence" value="ECO:0007669"/>
    <property type="project" value="InterPro"/>
</dbReference>
<keyword evidence="6" id="KW-0256">Endoplasmic reticulum</keyword>
<name>A0A0L0DCL5_THETB</name>
<dbReference type="GO" id="GO:0006506">
    <property type="term" value="P:GPI anchor biosynthetic process"/>
    <property type="evidence" value="ECO:0007669"/>
    <property type="project" value="UniProtKB-UniPathway"/>
</dbReference>
<dbReference type="Proteomes" id="UP000054408">
    <property type="component" value="Unassembled WGS sequence"/>
</dbReference>
<dbReference type="GeneID" id="25565382"/>
<comment type="subcellular location">
    <subcellularLocation>
        <location evidence="1">Endoplasmic reticulum membrane</location>
        <topology evidence="1">Multi-pass membrane protein</topology>
    </subcellularLocation>
</comment>
<proteinExistence type="inferred from homology"/>
<evidence type="ECO:0000256" key="1">
    <source>
        <dbReference type="ARBA" id="ARBA00004477"/>
    </source>
</evidence>
<dbReference type="UniPathway" id="UPA00196"/>
<keyword evidence="5" id="KW-0812">Transmembrane</keyword>
<dbReference type="OMA" id="ICADSKG"/>
<keyword evidence="7" id="KW-1133">Transmembrane helix</keyword>
<evidence type="ECO:0000256" key="3">
    <source>
        <dbReference type="ARBA" id="ARBA00005316"/>
    </source>
</evidence>
<dbReference type="RefSeq" id="XP_013757341.1">
    <property type="nucleotide sequence ID" value="XM_013901887.1"/>
</dbReference>
<sequence length="498" mass="52457">MRRQAWIVASFVAFLALGLPVWWQTTTVYRADLPAIPTTAELSTTARLVHALVAAAEAIPDNHWRNAVENLCLVMVAADDDRLGADDGRPEADDGQPGADVSDSSITAPNDIALDVVMVDGDGSASGARVVMDGERSGRIEVVGDGSAVEVLDAVYNWVDGAWGGEAKVLGGLHVAVQLELTLLVDPARGKMAWNPEDMAAWLAPFVARLAPVLELSVASHVVYDVSLGGAVPTAVKGGGSVVDAAQLKHFVNASSWTLTESPRAEVNKTLRLVYYMPSDELAPLRLLQGGPGSKTVPGNAFVIPTWGAITVVAPADGTFDLAPYRGTTLAHLRRLLGLRSPVRGTVEPELGAGFVEPVGSRGAALWEVDALATARVGALTAEAVDAVRQLTELVDSIPNMVVEDHIAADVSVALSLAADARAAAATHGQLLDAVRLATRAHVLADRALFDQSIVGLLYFPDDHKYAIYTPLFVPISLPVVIGVLKELKACIRGDPDE</sequence>
<evidence type="ECO:0000256" key="10">
    <source>
        <dbReference type="SAM" id="MobiDB-lite"/>
    </source>
</evidence>
<comment type="pathway">
    <text evidence="2">Glycolipid biosynthesis; glycosylphosphatidylinositol-anchor biosynthesis.</text>
</comment>
<evidence type="ECO:0000256" key="4">
    <source>
        <dbReference type="ARBA" id="ARBA00022502"/>
    </source>
</evidence>
<dbReference type="OrthoDB" id="28748at2759"/>
<dbReference type="EMBL" id="GL349458">
    <property type="protein sequence ID" value="KNC49856.1"/>
    <property type="molecule type" value="Genomic_DNA"/>
</dbReference>
<dbReference type="STRING" id="461836.A0A0L0DCL5"/>
<evidence type="ECO:0000313" key="12">
    <source>
        <dbReference type="Proteomes" id="UP000054408"/>
    </source>
</evidence>
<evidence type="ECO:0000256" key="5">
    <source>
        <dbReference type="ARBA" id="ARBA00022692"/>
    </source>
</evidence>
<accession>A0A0L0DCL5</accession>
<keyword evidence="9" id="KW-0325">Glycoprotein</keyword>
<dbReference type="InterPro" id="IPR019540">
    <property type="entry name" value="PtdIno-glycan_biosynth_class_S"/>
</dbReference>
<evidence type="ECO:0000256" key="8">
    <source>
        <dbReference type="ARBA" id="ARBA00023136"/>
    </source>
</evidence>
<evidence type="ECO:0000256" key="9">
    <source>
        <dbReference type="ARBA" id="ARBA00023180"/>
    </source>
</evidence>
<evidence type="ECO:0000313" key="11">
    <source>
        <dbReference type="EMBL" id="KNC49856.1"/>
    </source>
</evidence>
<dbReference type="PANTHER" id="PTHR21072">
    <property type="entry name" value="GPI TRANSAMIDASE COMPONENT PIG-S"/>
    <property type="match status" value="1"/>
</dbReference>